<feature type="region of interest" description="Disordered" evidence="1">
    <location>
        <begin position="1"/>
        <end position="20"/>
    </location>
</feature>
<evidence type="ECO:0000313" key="3">
    <source>
        <dbReference type="Proteomes" id="UP000243515"/>
    </source>
</evidence>
<accession>A0A232LR26</accession>
<name>A0A232LR26_9EURO</name>
<comment type="caution">
    <text evidence="2">The sequence shown here is derived from an EMBL/GenBank/DDBJ whole genome shotgun (WGS) entry which is preliminary data.</text>
</comment>
<organism evidence="2 3">
    <name type="scientific">Elaphomyces granulatus</name>
    <dbReference type="NCBI Taxonomy" id="519963"/>
    <lineage>
        <taxon>Eukaryota</taxon>
        <taxon>Fungi</taxon>
        <taxon>Dikarya</taxon>
        <taxon>Ascomycota</taxon>
        <taxon>Pezizomycotina</taxon>
        <taxon>Eurotiomycetes</taxon>
        <taxon>Eurotiomycetidae</taxon>
        <taxon>Eurotiales</taxon>
        <taxon>Elaphomycetaceae</taxon>
        <taxon>Elaphomyces</taxon>
    </lineage>
</organism>
<proteinExistence type="predicted"/>
<evidence type="ECO:0000256" key="1">
    <source>
        <dbReference type="SAM" id="MobiDB-lite"/>
    </source>
</evidence>
<evidence type="ECO:0000313" key="2">
    <source>
        <dbReference type="EMBL" id="OXV06589.1"/>
    </source>
</evidence>
<dbReference type="AlphaFoldDB" id="A0A232LR26"/>
<gene>
    <name evidence="2" type="ORF">Egran_05645</name>
</gene>
<dbReference type="Proteomes" id="UP000243515">
    <property type="component" value="Unassembled WGS sequence"/>
</dbReference>
<keyword evidence="3" id="KW-1185">Reference proteome</keyword>
<dbReference type="EMBL" id="NPHW01005610">
    <property type="protein sequence ID" value="OXV06589.1"/>
    <property type="molecule type" value="Genomic_DNA"/>
</dbReference>
<sequence length="97" mass="10992">MADPNLDTRCHRDRRDELDRQNMQSSRIIYEFTGRPVSVKSDAFSSTIKINLQRASPDLSQEDPQVGSILGRETPNKLLIDIGDERNTPLPLMPLSI</sequence>
<reference evidence="2 3" key="1">
    <citation type="journal article" date="2015" name="Environ. Microbiol.">
        <title>Metagenome sequence of Elaphomyces granulatus from sporocarp tissue reveals Ascomycota ectomycorrhizal fingerprints of genome expansion and a Proteobacteria-rich microbiome.</title>
        <authorList>
            <person name="Quandt C.A."/>
            <person name="Kohler A."/>
            <person name="Hesse C.N."/>
            <person name="Sharpton T.J."/>
            <person name="Martin F."/>
            <person name="Spatafora J.W."/>
        </authorList>
    </citation>
    <scope>NUCLEOTIDE SEQUENCE [LARGE SCALE GENOMIC DNA]</scope>
    <source>
        <strain evidence="2 3">OSC145934</strain>
    </source>
</reference>
<protein>
    <submittedName>
        <fullName evidence="2">Uncharacterized protein</fullName>
    </submittedName>
</protein>